<keyword evidence="3" id="KW-1185">Reference proteome</keyword>
<organism evidence="2 3">
    <name type="scientific">Intoshia linei</name>
    <dbReference type="NCBI Taxonomy" id="1819745"/>
    <lineage>
        <taxon>Eukaryota</taxon>
        <taxon>Metazoa</taxon>
        <taxon>Spiralia</taxon>
        <taxon>Lophotrochozoa</taxon>
        <taxon>Mesozoa</taxon>
        <taxon>Orthonectida</taxon>
        <taxon>Rhopaluridae</taxon>
        <taxon>Intoshia</taxon>
    </lineage>
</organism>
<comment type="caution">
    <text evidence="2">The sequence shown here is derived from an EMBL/GenBank/DDBJ whole genome shotgun (WGS) entry which is preliminary data.</text>
</comment>
<dbReference type="AlphaFoldDB" id="A0A177ARY6"/>
<keyword evidence="1" id="KW-0472">Membrane</keyword>
<sequence>MCRRSMHIFSEIVGSIFTFLYFQLFHSNFLNLENK</sequence>
<evidence type="ECO:0000256" key="1">
    <source>
        <dbReference type="SAM" id="Phobius"/>
    </source>
</evidence>
<reference evidence="2 3" key="1">
    <citation type="submission" date="2016-04" db="EMBL/GenBank/DDBJ databases">
        <title>The genome of Intoshia linei affirms orthonectids as highly simplified spiralians.</title>
        <authorList>
            <person name="Mikhailov K.V."/>
            <person name="Slusarev G.S."/>
            <person name="Nikitin M.A."/>
            <person name="Logacheva M.D."/>
            <person name="Penin A."/>
            <person name="Aleoshin V."/>
            <person name="Panchin Y.V."/>
        </authorList>
    </citation>
    <scope>NUCLEOTIDE SEQUENCE [LARGE SCALE GENOMIC DNA]</scope>
    <source>
        <strain evidence="2">Intl2013</strain>
        <tissue evidence="2">Whole animal</tissue>
    </source>
</reference>
<protein>
    <submittedName>
        <fullName evidence="2">Uncharacterized protein</fullName>
    </submittedName>
</protein>
<proteinExistence type="predicted"/>
<dbReference type="EMBL" id="LWCA01001960">
    <property type="protein sequence ID" value="OAF64282.1"/>
    <property type="molecule type" value="Genomic_DNA"/>
</dbReference>
<name>A0A177ARY6_9BILA</name>
<accession>A0A177ARY6</accession>
<evidence type="ECO:0000313" key="2">
    <source>
        <dbReference type="EMBL" id="OAF64282.1"/>
    </source>
</evidence>
<evidence type="ECO:0000313" key="3">
    <source>
        <dbReference type="Proteomes" id="UP000078046"/>
    </source>
</evidence>
<keyword evidence="1" id="KW-1133">Transmembrane helix</keyword>
<keyword evidence="1" id="KW-0812">Transmembrane</keyword>
<gene>
    <name evidence="2" type="ORF">A3Q56_08017</name>
</gene>
<feature type="transmembrane region" description="Helical" evidence="1">
    <location>
        <begin position="12"/>
        <end position="30"/>
    </location>
</feature>
<dbReference type="Proteomes" id="UP000078046">
    <property type="component" value="Unassembled WGS sequence"/>
</dbReference>